<evidence type="ECO:0000256" key="1">
    <source>
        <dbReference type="SAM" id="SignalP"/>
    </source>
</evidence>
<sequence>MLRQIAIASILTLSSAVTLVNPAQAQTSDAQLNSILRQSRQAVSETNSYMNNVVRPEAQRYQNYLNLLRQLCERRYSKACQEYYIRMGGQLQHQDRVQQQYNYYIQWVNSLKP</sequence>
<protein>
    <recommendedName>
        <fullName evidence="4">DUF4168 domain-containing protein</fullName>
    </recommendedName>
</protein>
<evidence type="ECO:0008006" key="4">
    <source>
        <dbReference type="Google" id="ProtNLM"/>
    </source>
</evidence>
<comment type="caution">
    <text evidence="2">The sequence shown here is derived from an EMBL/GenBank/DDBJ whole genome shotgun (WGS) entry which is preliminary data.</text>
</comment>
<name>A0A2T1F631_9CYAN</name>
<keyword evidence="1" id="KW-0732">Signal</keyword>
<organism evidence="2 3">
    <name type="scientific">Chamaesiphon polymorphus CCALA 037</name>
    <dbReference type="NCBI Taxonomy" id="2107692"/>
    <lineage>
        <taxon>Bacteria</taxon>
        <taxon>Bacillati</taxon>
        <taxon>Cyanobacteriota</taxon>
        <taxon>Cyanophyceae</taxon>
        <taxon>Gomontiellales</taxon>
        <taxon>Chamaesiphonaceae</taxon>
        <taxon>Chamaesiphon</taxon>
    </lineage>
</organism>
<keyword evidence="3" id="KW-1185">Reference proteome</keyword>
<proteinExistence type="predicted"/>
<dbReference type="EMBL" id="PVWO01000693">
    <property type="protein sequence ID" value="PSB40451.1"/>
    <property type="molecule type" value="Genomic_DNA"/>
</dbReference>
<evidence type="ECO:0000313" key="2">
    <source>
        <dbReference type="EMBL" id="PSB40451.1"/>
    </source>
</evidence>
<evidence type="ECO:0000313" key="3">
    <source>
        <dbReference type="Proteomes" id="UP000238937"/>
    </source>
</evidence>
<accession>A0A2T1F631</accession>
<feature type="chain" id="PRO_5015625152" description="DUF4168 domain-containing protein" evidence="1">
    <location>
        <begin position="26"/>
        <end position="113"/>
    </location>
</feature>
<reference evidence="2 3" key="1">
    <citation type="submission" date="2018-03" db="EMBL/GenBank/DDBJ databases">
        <title>The ancient ancestry and fast evolution of plastids.</title>
        <authorList>
            <person name="Moore K.R."/>
            <person name="Magnabosco C."/>
            <person name="Momper L."/>
            <person name="Gold D.A."/>
            <person name="Bosak T."/>
            <person name="Fournier G.P."/>
        </authorList>
    </citation>
    <scope>NUCLEOTIDE SEQUENCE [LARGE SCALE GENOMIC DNA]</scope>
    <source>
        <strain evidence="2 3">CCALA 037</strain>
    </source>
</reference>
<dbReference type="RefSeq" id="WP_106312932.1">
    <property type="nucleotide sequence ID" value="NZ_PVWO01000693.1"/>
</dbReference>
<dbReference type="AlphaFoldDB" id="A0A2T1F631"/>
<feature type="signal peptide" evidence="1">
    <location>
        <begin position="1"/>
        <end position="25"/>
    </location>
</feature>
<gene>
    <name evidence="2" type="ORF">C7B77_28320</name>
</gene>
<dbReference type="Proteomes" id="UP000238937">
    <property type="component" value="Unassembled WGS sequence"/>
</dbReference>